<sequence>MNLLDSSNGILLRYTLLSSSKGKPKDHFGLEDSNGASPASEIKSRVTETERNIYGRCDALSSGLDDIRKYGHCVPKQNGIFPDVTNAINRLLLRQRILYSTHKEDTITQDKRQLEVTSHRNIIDSHRDYFDVTRTEIGKSSTMTFDMASS</sequence>
<keyword evidence="2" id="KW-1185">Reference proteome</keyword>
<organism evidence="1 2">
    <name type="scientific">Vespula squamosa</name>
    <name type="common">Southern yellow jacket</name>
    <name type="synonym">Wasp</name>
    <dbReference type="NCBI Taxonomy" id="30214"/>
    <lineage>
        <taxon>Eukaryota</taxon>
        <taxon>Metazoa</taxon>
        <taxon>Ecdysozoa</taxon>
        <taxon>Arthropoda</taxon>
        <taxon>Hexapoda</taxon>
        <taxon>Insecta</taxon>
        <taxon>Pterygota</taxon>
        <taxon>Neoptera</taxon>
        <taxon>Endopterygota</taxon>
        <taxon>Hymenoptera</taxon>
        <taxon>Apocrita</taxon>
        <taxon>Aculeata</taxon>
        <taxon>Vespoidea</taxon>
        <taxon>Vespidae</taxon>
        <taxon>Vespinae</taxon>
        <taxon>Vespula</taxon>
    </lineage>
</organism>
<dbReference type="AlphaFoldDB" id="A0ABD2B2V1"/>
<evidence type="ECO:0000313" key="2">
    <source>
        <dbReference type="Proteomes" id="UP001607302"/>
    </source>
</evidence>
<dbReference type="EMBL" id="JAUDFV010000133">
    <property type="protein sequence ID" value="KAL2726991.1"/>
    <property type="molecule type" value="Genomic_DNA"/>
</dbReference>
<proteinExistence type="predicted"/>
<gene>
    <name evidence="1" type="ORF">V1478_007269</name>
</gene>
<evidence type="ECO:0000313" key="1">
    <source>
        <dbReference type="EMBL" id="KAL2726991.1"/>
    </source>
</evidence>
<accession>A0ABD2B2V1</accession>
<protein>
    <submittedName>
        <fullName evidence="1">Uncharacterized protein</fullName>
    </submittedName>
</protein>
<reference evidence="1 2" key="1">
    <citation type="journal article" date="2024" name="Ann. Entomol. Soc. Am.">
        <title>Genomic analyses of the southern and eastern yellowjacket wasps (Hymenoptera: Vespidae) reveal evolutionary signatures of social life.</title>
        <authorList>
            <person name="Catto M.A."/>
            <person name="Caine P.B."/>
            <person name="Orr S.E."/>
            <person name="Hunt B.G."/>
            <person name="Goodisman M.A.D."/>
        </authorList>
    </citation>
    <scope>NUCLEOTIDE SEQUENCE [LARGE SCALE GENOMIC DNA]</scope>
    <source>
        <strain evidence="1">233</strain>
        <tissue evidence="1">Head and thorax</tissue>
    </source>
</reference>
<dbReference type="Proteomes" id="UP001607302">
    <property type="component" value="Unassembled WGS sequence"/>
</dbReference>
<comment type="caution">
    <text evidence="1">The sequence shown here is derived from an EMBL/GenBank/DDBJ whole genome shotgun (WGS) entry which is preliminary data.</text>
</comment>
<name>A0ABD2B2V1_VESSQ</name>